<feature type="compositionally biased region" description="Acidic residues" evidence="1">
    <location>
        <begin position="642"/>
        <end position="651"/>
    </location>
</feature>
<dbReference type="Proteomes" id="UP000752171">
    <property type="component" value="Unassembled WGS sequence"/>
</dbReference>
<evidence type="ECO:0000313" key="3">
    <source>
        <dbReference type="Proteomes" id="UP000752171"/>
    </source>
</evidence>
<feature type="compositionally biased region" description="Polar residues" evidence="1">
    <location>
        <begin position="857"/>
        <end position="869"/>
    </location>
</feature>
<sequence>MSQRSQTCPVCRATYAHLPQHLVKFHGVANPDEKKLLLQLSSGRIKATFKCAVPHCTARVKRLDRHNAEVHMDMEAHILQAYVSEAKTKHIMNELSSLRASKPTIPLATFLDVGSPLATSTPADPVPSTSFAVPVPSPSVPGTSTQSDSVVFVPETQFTPGTCTTELVVSEESMQPSCSDPTCIMEKKEMEKKILELQSQLRFGTDDCKNPVCQLKSAELSRYVQKFVMSPTIKLRKKFSRRDSFRRGENPKYEKLLQRFADFCSACNPSMKKKDNVNTCVSHVRRFLIHAGEGRLLKGDFIFLRDSTCISSWVKALQEDNLKPTTVRIHLLNTKKFLTYMLHLSQKETKLSGMDYRRLLLELDTRLKDLATQVTTHRQKVRKSISKHIVPKDKSKVFRKEVQKLLPRKIKQLKENPQWDILEQVFGLLSGYFICVSGHRRGVLQNMLVKEVEEADVEGENTVIEVSSHKSASTYGYAQLSLKQEEYSWFMELLEVRKEMPGGDSVYFFFNRSGGMCKRLLELFQREWTKMGFGGKYTFRNLRTSLVHYTKNISPKKREKIHRAMCHSEVVASRFYTTLNTASEAAAVRKLQEYDSTSPAPTPSPSPVTTRKRKRPDSASPQARRALFALSSSSSEQSIAEEKEEKEEEVQESTPPEEHVASELLDEEDLDTIGKLFQEDSEKQQKYSPTNSSSSGTSLPVSGEEERMEEDSTVHASNVTPPPLGFSSDKDDMEDDPIHSFSGTHPPCRFSSEEQDMEDSRLPFSQFNPQPLACSTQQEEDTRHSCLQPSQFNPQPLAHSTPPEEDSSLNASQVVSPQPLSHSSQEEEDTEDSSLNASQVVTPQPLSLTSKEEEQTDGTFTQFPPSATF</sequence>
<feature type="compositionally biased region" description="Polar residues" evidence="1">
    <location>
        <begin position="763"/>
        <end position="777"/>
    </location>
</feature>
<feature type="compositionally biased region" description="Polar residues" evidence="1">
    <location>
        <begin position="808"/>
        <end position="820"/>
    </location>
</feature>
<feature type="compositionally biased region" description="Polar residues" evidence="1">
    <location>
        <begin position="785"/>
        <end position="794"/>
    </location>
</feature>
<evidence type="ECO:0000256" key="1">
    <source>
        <dbReference type="SAM" id="MobiDB-lite"/>
    </source>
</evidence>
<reference evidence="2 3" key="1">
    <citation type="submission" date="2021-07" db="EMBL/GenBank/DDBJ databases">
        <authorList>
            <person name="Imarazene B."/>
            <person name="Zahm M."/>
            <person name="Klopp C."/>
            <person name="Cabau C."/>
            <person name="Beille S."/>
            <person name="Jouanno E."/>
            <person name="Castinel A."/>
            <person name="Lluch J."/>
            <person name="Gil L."/>
            <person name="Kuchtly C."/>
            <person name="Lopez Roques C."/>
            <person name="Donnadieu C."/>
            <person name="Parrinello H."/>
            <person name="Journot L."/>
            <person name="Du K."/>
            <person name="Schartl M."/>
            <person name="Retaux S."/>
            <person name="Guiguen Y."/>
        </authorList>
    </citation>
    <scope>NUCLEOTIDE SEQUENCE [LARGE SCALE GENOMIC DNA]</scope>
    <source>
        <strain evidence="2">Pach_M1</strain>
        <tissue evidence="2">Testis</tissue>
    </source>
</reference>
<feature type="region of interest" description="Disordered" evidence="1">
    <location>
        <begin position="592"/>
        <end position="869"/>
    </location>
</feature>
<dbReference type="EMBL" id="JAICCE010000009">
    <property type="protein sequence ID" value="KAG9273602.1"/>
    <property type="molecule type" value="Genomic_DNA"/>
</dbReference>
<feature type="compositionally biased region" description="Polar residues" evidence="1">
    <location>
        <begin position="835"/>
        <end position="849"/>
    </location>
</feature>
<protein>
    <submittedName>
        <fullName evidence="2">Uncharacterized protein</fullName>
    </submittedName>
</protein>
<accession>A0A8T2LUU9</accession>
<proteinExistence type="predicted"/>
<name>A0A8T2LUU9_ASTMX</name>
<evidence type="ECO:0000313" key="2">
    <source>
        <dbReference type="EMBL" id="KAG9273602.1"/>
    </source>
</evidence>
<feature type="compositionally biased region" description="Low complexity" evidence="1">
    <location>
        <begin position="688"/>
        <end position="702"/>
    </location>
</feature>
<organism evidence="2 3">
    <name type="scientific">Astyanax mexicanus</name>
    <name type="common">Blind cave fish</name>
    <name type="synonym">Astyanax fasciatus mexicanus</name>
    <dbReference type="NCBI Taxonomy" id="7994"/>
    <lineage>
        <taxon>Eukaryota</taxon>
        <taxon>Metazoa</taxon>
        <taxon>Chordata</taxon>
        <taxon>Craniata</taxon>
        <taxon>Vertebrata</taxon>
        <taxon>Euteleostomi</taxon>
        <taxon>Actinopterygii</taxon>
        <taxon>Neopterygii</taxon>
        <taxon>Teleostei</taxon>
        <taxon>Ostariophysi</taxon>
        <taxon>Characiformes</taxon>
        <taxon>Characoidei</taxon>
        <taxon>Acestrorhamphidae</taxon>
        <taxon>Acestrorhamphinae</taxon>
        <taxon>Astyanax</taxon>
    </lineage>
</organism>
<comment type="caution">
    <text evidence="2">The sequence shown here is derived from an EMBL/GenBank/DDBJ whole genome shotgun (WGS) entry which is preliminary data.</text>
</comment>
<gene>
    <name evidence="2" type="ORF">AMEX_G12780</name>
</gene>
<dbReference type="AlphaFoldDB" id="A0A8T2LUU9"/>